<feature type="region of interest" description="Disordered" evidence="2">
    <location>
        <begin position="411"/>
        <end position="479"/>
    </location>
</feature>
<accession>A0AA38X2F8</accession>
<evidence type="ECO:0000256" key="2">
    <source>
        <dbReference type="SAM" id="MobiDB-lite"/>
    </source>
</evidence>
<keyword evidence="1" id="KW-0863">Zinc-finger</keyword>
<keyword evidence="1" id="KW-0479">Metal-binding</keyword>
<dbReference type="AlphaFoldDB" id="A0AA38X2F8"/>
<evidence type="ECO:0000313" key="4">
    <source>
        <dbReference type="EMBL" id="KAJ9605596.1"/>
    </source>
</evidence>
<evidence type="ECO:0000313" key="5">
    <source>
        <dbReference type="Proteomes" id="UP001172673"/>
    </source>
</evidence>
<dbReference type="InterPro" id="IPR013083">
    <property type="entry name" value="Znf_RING/FYVE/PHD"/>
</dbReference>
<dbReference type="Pfam" id="PF04212">
    <property type="entry name" value="MIT"/>
    <property type="match status" value="1"/>
</dbReference>
<feature type="domain" description="RING-type" evidence="3">
    <location>
        <begin position="336"/>
        <end position="381"/>
    </location>
</feature>
<dbReference type="GO" id="GO:0008270">
    <property type="term" value="F:zinc ion binding"/>
    <property type="evidence" value="ECO:0007669"/>
    <property type="project" value="UniProtKB-KW"/>
</dbReference>
<dbReference type="InterPro" id="IPR001841">
    <property type="entry name" value="Znf_RING"/>
</dbReference>
<keyword evidence="5" id="KW-1185">Reference proteome</keyword>
<comment type="caution">
    <text evidence="4">The sequence shown here is derived from an EMBL/GenBank/DDBJ whole genome shotgun (WGS) entry which is preliminary data.</text>
</comment>
<dbReference type="SUPFAM" id="SSF116846">
    <property type="entry name" value="MIT domain"/>
    <property type="match status" value="1"/>
</dbReference>
<organism evidence="4 5">
    <name type="scientific">Cladophialophora chaetospira</name>
    <dbReference type="NCBI Taxonomy" id="386627"/>
    <lineage>
        <taxon>Eukaryota</taxon>
        <taxon>Fungi</taxon>
        <taxon>Dikarya</taxon>
        <taxon>Ascomycota</taxon>
        <taxon>Pezizomycotina</taxon>
        <taxon>Eurotiomycetes</taxon>
        <taxon>Chaetothyriomycetidae</taxon>
        <taxon>Chaetothyriales</taxon>
        <taxon>Herpotrichiellaceae</taxon>
        <taxon>Cladophialophora</taxon>
    </lineage>
</organism>
<dbReference type="PANTHER" id="PTHR37327:SF1">
    <property type="entry name" value="MICROTUBULE INTERACTING AND TRANSPORT DOMAIN-CONTAINING PROTEIN"/>
    <property type="match status" value="1"/>
</dbReference>
<evidence type="ECO:0000256" key="1">
    <source>
        <dbReference type="PROSITE-ProRule" id="PRU00175"/>
    </source>
</evidence>
<dbReference type="SUPFAM" id="SSF57850">
    <property type="entry name" value="RING/U-box"/>
    <property type="match status" value="1"/>
</dbReference>
<gene>
    <name evidence="4" type="ORF">H2200_010253</name>
</gene>
<dbReference type="Gene3D" id="3.30.40.10">
    <property type="entry name" value="Zinc/RING finger domain, C3HC4 (zinc finger)"/>
    <property type="match status" value="1"/>
</dbReference>
<protein>
    <recommendedName>
        <fullName evidence="3">RING-type domain-containing protein</fullName>
    </recommendedName>
</protein>
<dbReference type="Gene3D" id="1.20.58.80">
    <property type="entry name" value="Phosphotransferase system, lactose/cellobiose-type IIA subunit"/>
    <property type="match status" value="1"/>
</dbReference>
<proteinExistence type="predicted"/>
<dbReference type="InterPro" id="IPR036181">
    <property type="entry name" value="MIT_dom_sf"/>
</dbReference>
<dbReference type="Proteomes" id="UP001172673">
    <property type="component" value="Unassembled WGS sequence"/>
</dbReference>
<dbReference type="PANTHER" id="PTHR37327">
    <property type="entry name" value="CHROMOSOME 1, WHOLE GENOME SHOTGUN SEQUENCE"/>
    <property type="match status" value="1"/>
</dbReference>
<dbReference type="EMBL" id="JAPDRK010000016">
    <property type="protein sequence ID" value="KAJ9605596.1"/>
    <property type="molecule type" value="Genomic_DNA"/>
</dbReference>
<reference evidence="4" key="1">
    <citation type="submission" date="2022-10" db="EMBL/GenBank/DDBJ databases">
        <title>Culturing micro-colonial fungi from biological soil crusts in the Mojave desert and describing Neophaeococcomyces mojavensis, and introducing the new genera and species Taxawa tesnikishii.</title>
        <authorList>
            <person name="Kurbessoian T."/>
            <person name="Stajich J.E."/>
        </authorList>
    </citation>
    <scope>NUCLEOTIDE SEQUENCE</scope>
    <source>
        <strain evidence="4">TK_41</strain>
    </source>
</reference>
<dbReference type="PROSITE" id="PS50089">
    <property type="entry name" value="ZF_RING_2"/>
    <property type="match status" value="1"/>
</dbReference>
<evidence type="ECO:0000259" key="3">
    <source>
        <dbReference type="PROSITE" id="PS50089"/>
    </source>
</evidence>
<keyword evidence="1" id="KW-0862">Zinc</keyword>
<dbReference type="InterPro" id="IPR007330">
    <property type="entry name" value="MIT_dom"/>
</dbReference>
<name>A0AA38X2F8_9EURO</name>
<sequence>MPEPLSIAVAVTGLLKATYSASTTLGAFCTGVSNAPKAVQDALNETRAVTNVLRQLESYLDSTTVALPSRSSLLTLEEVVTTLTDCVCALSELESILNGLKTRSMGALDRLKWLWHNDEVNRITQRIERHKTSLTLMLSILTWLVTVVEELLAENPDLMNRLQSSDYANSTARSLDNLTLDDTSTITTTGERSVIRGDELTFPLPRENDTGFLSDGVKSISFTIDIEISLQASWVYRRAQQHHIRSSLIQDGQSFGLSLLSEISLSEISNISVLSLPISVDEITNGHHYATPLPLGALHVPTGIDSPEFDLHEVYAGTTSRPLAKDLRPAISAHLCAACDEQLEYRFTGETVVPWKCGHQMHKACFYGQLLLESLTCPECHADLDVPDHSNLDSAEAIDWRVFREEGLVTSAGAHGSPSSREPDVSPIIPSQTKPAVRPQIGSPGSTTLGAPEPPLSLPSTPDPLHNASKGKTIHKKRSPKAKSLLTAALDQANTAVLLDCEQDLDGAIIAYRGASQKLWQAMRLMDSEDKVKITTIRREYVVRYKVLEDLKNESTSEKDPDAAVEPMKQAEEELCLCSTEPWD</sequence>